<accession>A0AAD6NMK8</accession>
<proteinExistence type="predicted"/>
<comment type="caution">
    <text evidence="2">The sequence shown here is derived from an EMBL/GenBank/DDBJ whole genome shotgun (WGS) entry which is preliminary data.</text>
</comment>
<evidence type="ECO:0000313" key="2">
    <source>
        <dbReference type="EMBL" id="KAJ6263380.1"/>
    </source>
</evidence>
<dbReference type="EMBL" id="JAQGDS010000002">
    <property type="protein sequence ID" value="KAJ6263380.1"/>
    <property type="molecule type" value="Genomic_DNA"/>
</dbReference>
<dbReference type="Proteomes" id="UP001221413">
    <property type="component" value="Unassembled WGS sequence"/>
</dbReference>
<gene>
    <name evidence="2" type="ORF">Dda_1943</name>
</gene>
<feature type="compositionally biased region" description="Basic residues" evidence="1">
    <location>
        <begin position="37"/>
        <end position="48"/>
    </location>
</feature>
<sequence>MDRLGDGDGGWPVCLSLAWIVDVSALRKAAEQGSHYSRAKKKQQKKKGASLVEGKTSDWLD</sequence>
<name>A0AAD6NMK8_DREDA</name>
<reference evidence="2" key="1">
    <citation type="submission" date="2023-01" db="EMBL/GenBank/DDBJ databases">
        <title>The chitinases involved in constricting ring structure development in the nematode-trapping fungus Drechslerella dactyloides.</title>
        <authorList>
            <person name="Wang R."/>
            <person name="Zhang L."/>
            <person name="Tang P."/>
            <person name="Li S."/>
            <person name="Liang L."/>
        </authorList>
    </citation>
    <scope>NUCLEOTIDE SEQUENCE</scope>
    <source>
        <strain evidence="2">YMF1.00031</strain>
    </source>
</reference>
<evidence type="ECO:0000256" key="1">
    <source>
        <dbReference type="SAM" id="MobiDB-lite"/>
    </source>
</evidence>
<organism evidence="2 3">
    <name type="scientific">Drechslerella dactyloides</name>
    <name type="common">Nematode-trapping fungus</name>
    <name type="synonym">Arthrobotrys dactyloides</name>
    <dbReference type="NCBI Taxonomy" id="74499"/>
    <lineage>
        <taxon>Eukaryota</taxon>
        <taxon>Fungi</taxon>
        <taxon>Dikarya</taxon>
        <taxon>Ascomycota</taxon>
        <taxon>Pezizomycotina</taxon>
        <taxon>Orbiliomycetes</taxon>
        <taxon>Orbiliales</taxon>
        <taxon>Orbiliaceae</taxon>
        <taxon>Drechslerella</taxon>
    </lineage>
</organism>
<dbReference type="AlphaFoldDB" id="A0AAD6NMK8"/>
<evidence type="ECO:0000313" key="3">
    <source>
        <dbReference type="Proteomes" id="UP001221413"/>
    </source>
</evidence>
<keyword evidence="3" id="KW-1185">Reference proteome</keyword>
<feature type="region of interest" description="Disordered" evidence="1">
    <location>
        <begin position="32"/>
        <end position="61"/>
    </location>
</feature>
<protein>
    <submittedName>
        <fullName evidence="2">Uncharacterized protein</fullName>
    </submittedName>
</protein>